<gene>
    <name evidence="4" type="ORF">SAMN00790413_03047</name>
</gene>
<keyword evidence="2" id="KW-1133">Transmembrane helix</keyword>
<accession>A0A1W1VR78</accession>
<dbReference type="AlphaFoldDB" id="A0A1W1VR78"/>
<evidence type="ECO:0000313" key="4">
    <source>
        <dbReference type="EMBL" id="SMB95882.1"/>
    </source>
</evidence>
<feature type="transmembrane region" description="Helical" evidence="2">
    <location>
        <begin position="491"/>
        <end position="513"/>
    </location>
</feature>
<feature type="compositionally biased region" description="Low complexity" evidence="1">
    <location>
        <begin position="292"/>
        <end position="308"/>
    </location>
</feature>
<evidence type="ECO:0000256" key="3">
    <source>
        <dbReference type="SAM" id="SignalP"/>
    </source>
</evidence>
<proteinExistence type="predicted"/>
<keyword evidence="2" id="KW-0472">Membrane</keyword>
<feature type="compositionally biased region" description="Polar residues" evidence="1">
    <location>
        <begin position="534"/>
        <end position="545"/>
    </location>
</feature>
<protein>
    <submittedName>
        <fullName evidence="4">Uncharacterized protein</fullName>
    </submittedName>
</protein>
<feature type="transmembrane region" description="Helical" evidence="2">
    <location>
        <begin position="450"/>
        <end position="471"/>
    </location>
</feature>
<dbReference type="EMBL" id="FWWU01000009">
    <property type="protein sequence ID" value="SMB95882.1"/>
    <property type="molecule type" value="Genomic_DNA"/>
</dbReference>
<keyword evidence="3" id="KW-0732">Signal</keyword>
<feature type="region of interest" description="Disordered" evidence="1">
    <location>
        <begin position="237"/>
        <end position="308"/>
    </location>
</feature>
<evidence type="ECO:0000256" key="1">
    <source>
        <dbReference type="SAM" id="MobiDB-lite"/>
    </source>
</evidence>
<dbReference type="STRING" id="695939.SAMN00790413_03047"/>
<organism evidence="4 5">
    <name type="scientific">Deinococcus hopiensis KR-140</name>
    <dbReference type="NCBI Taxonomy" id="695939"/>
    <lineage>
        <taxon>Bacteria</taxon>
        <taxon>Thermotogati</taxon>
        <taxon>Deinococcota</taxon>
        <taxon>Deinococci</taxon>
        <taxon>Deinococcales</taxon>
        <taxon>Deinococcaceae</taxon>
        <taxon>Deinococcus</taxon>
    </lineage>
</organism>
<keyword evidence="5" id="KW-1185">Reference proteome</keyword>
<evidence type="ECO:0000256" key="2">
    <source>
        <dbReference type="SAM" id="Phobius"/>
    </source>
</evidence>
<sequence length="554" mass="56145">MKRVPSALVLTAALTASLAGAQDLSAYRALSSSLEAASQARTKSAAQALTSLDRAESAYTRLAPTVQNKQLLSGMRDALDGARAALARTPAELQAQVLLARGLMRKALYDQTLAELAQAPANGRAQLALLGQEFGLKGAAAQALSSDAKAGRLERVAWRLQKAAAQKVSASLGSTTPKRSAASYLSLAQATSWFTVVQDASGAPLRVSQFTSALRQLASGDVPGLTASLKTLRQGASALQRTLASPPTAGKQTGGGPQVPNPRPSAPQAQTPKPQPTPSSAAQTPTVQTRTSPGGASAGAPAGAGADEVSGAGSVAAAYAALGRALAATGHGDNTAARTELERASAALRRPAASLTAAPGYDRLLRDVTAAAGRRGLRPSDVQALISGLGRLEAGTTSTADALSAGAARGFGGGVRALLFFALALLAALPLYLLNLAFGGRNTYWRAISAALALLLLPTFFEGLFGGLGWLGDLTGVGGLRALSNFTLSQGAYGVPLGALLTALAIGLATYGFRGLCVQFGLLGAGTPAAAQTSIRTTKTSTRPGTSRDWDEEV</sequence>
<dbReference type="RefSeq" id="WP_084050464.1">
    <property type="nucleotide sequence ID" value="NZ_FWWU01000009.1"/>
</dbReference>
<feature type="compositionally biased region" description="Low complexity" evidence="1">
    <location>
        <begin position="266"/>
        <end position="283"/>
    </location>
</feature>
<feature type="signal peptide" evidence="3">
    <location>
        <begin position="1"/>
        <end position="21"/>
    </location>
</feature>
<name>A0A1W1VR78_9DEIO</name>
<feature type="region of interest" description="Disordered" evidence="1">
    <location>
        <begin position="534"/>
        <end position="554"/>
    </location>
</feature>
<keyword evidence="2" id="KW-0812">Transmembrane</keyword>
<dbReference type="Proteomes" id="UP000192582">
    <property type="component" value="Unassembled WGS sequence"/>
</dbReference>
<feature type="transmembrane region" description="Helical" evidence="2">
    <location>
        <begin position="417"/>
        <end position="438"/>
    </location>
</feature>
<evidence type="ECO:0000313" key="5">
    <source>
        <dbReference type="Proteomes" id="UP000192582"/>
    </source>
</evidence>
<feature type="chain" id="PRO_5012800064" evidence="3">
    <location>
        <begin position="22"/>
        <end position="554"/>
    </location>
</feature>
<reference evidence="4 5" key="1">
    <citation type="submission" date="2017-04" db="EMBL/GenBank/DDBJ databases">
        <authorList>
            <person name="Afonso C.L."/>
            <person name="Miller P.J."/>
            <person name="Scott M.A."/>
            <person name="Spackman E."/>
            <person name="Goraichik I."/>
            <person name="Dimitrov K.M."/>
            <person name="Suarez D.L."/>
            <person name="Swayne D.E."/>
        </authorList>
    </citation>
    <scope>NUCLEOTIDE SEQUENCE [LARGE SCALE GENOMIC DNA]</scope>
    <source>
        <strain evidence="4 5">KR-140</strain>
    </source>
</reference>